<evidence type="ECO:0000313" key="5">
    <source>
        <dbReference type="EMBL" id="APT73299.1"/>
    </source>
</evidence>
<evidence type="ECO:0000259" key="4">
    <source>
        <dbReference type="Pfam" id="PF01966"/>
    </source>
</evidence>
<evidence type="ECO:0000313" key="6">
    <source>
        <dbReference type="Proteomes" id="UP000185490"/>
    </source>
</evidence>
<dbReference type="Pfam" id="PF01966">
    <property type="entry name" value="HD"/>
    <property type="match status" value="1"/>
</dbReference>
<evidence type="ECO:0000256" key="1">
    <source>
        <dbReference type="ARBA" id="ARBA00022723"/>
    </source>
</evidence>
<dbReference type="PANTHER" id="PTHR35795:SF1">
    <property type="entry name" value="BIS(5'-NUCLEOSYL)-TETRAPHOSPHATASE, SYMMETRICAL"/>
    <property type="match status" value="1"/>
</dbReference>
<keyword evidence="3" id="KW-0378">Hydrolase</keyword>
<proteinExistence type="predicted"/>
<dbReference type="Gene3D" id="1.10.3210.10">
    <property type="entry name" value="Hypothetical protein af1432"/>
    <property type="match status" value="1"/>
</dbReference>
<dbReference type="RefSeq" id="WP_012056463.1">
    <property type="nucleotide sequence ID" value="NZ_CP007389.1"/>
</dbReference>
<dbReference type="SUPFAM" id="SSF109604">
    <property type="entry name" value="HD-domain/PDEase-like"/>
    <property type="match status" value="1"/>
</dbReference>
<name>A0ABM6GCR2_9BACT</name>
<dbReference type="PANTHER" id="PTHR35795">
    <property type="entry name" value="SLR1885 PROTEIN"/>
    <property type="match status" value="1"/>
</dbReference>
<dbReference type="EMBL" id="CP007389">
    <property type="protein sequence ID" value="APT73299.1"/>
    <property type="molecule type" value="Genomic_DNA"/>
</dbReference>
<dbReference type="NCBIfam" id="TIGR00488">
    <property type="entry name" value="bis(5'-nucleosyl)-tetraphosphatase (symmetrical) YqeK"/>
    <property type="match status" value="1"/>
</dbReference>
<keyword evidence="2" id="KW-0547">Nucleotide-binding</keyword>
<dbReference type="InterPro" id="IPR005249">
    <property type="entry name" value="YqeK"/>
</dbReference>
<evidence type="ECO:0000256" key="2">
    <source>
        <dbReference type="ARBA" id="ARBA00022741"/>
    </source>
</evidence>
<gene>
    <name evidence="5" type="ORF">BW47_01255</name>
</gene>
<sequence length="196" mass="22733">MITKKKLDKIKKIVDLFVGKDRMKHIVGTAKFAETLAKVHGLDTTVAQFLGYAHDLFRDFSEDRLVRMANVFGLKVTPEDREFPILLHGKLAAEYVRLKFNISDDDILDAIRYHTSGFKDFGVYGKLLFLADSLEETRNYPNVSYLREIAFKDLDMAFFEVMKNKLIYALSRNLLILNESIECWNYLIRKRKGGLL</sequence>
<dbReference type="Proteomes" id="UP000185490">
    <property type="component" value="Chromosome"/>
</dbReference>
<reference evidence="5 6" key="1">
    <citation type="submission" date="2014-02" db="EMBL/GenBank/DDBJ databases">
        <title>Diversity of Thermotogales isolates from hydrothermal vents.</title>
        <authorList>
            <person name="Haverkamp T.H.A."/>
            <person name="Lossouarn J."/>
            <person name="Geslin C."/>
            <person name="Nesbo C.L."/>
        </authorList>
    </citation>
    <scope>NUCLEOTIDE SEQUENCE [LARGE SCALE GENOMIC DNA]</scope>
    <source>
        <strain evidence="5 6">431</strain>
    </source>
</reference>
<keyword evidence="1" id="KW-0479">Metal-binding</keyword>
<dbReference type="InterPro" id="IPR006674">
    <property type="entry name" value="HD_domain"/>
</dbReference>
<evidence type="ECO:0000256" key="3">
    <source>
        <dbReference type="ARBA" id="ARBA00022801"/>
    </source>
</evidence>
<dbReference type="InterPro" id="IPR051094">
    <property type="entry name" value="Diverse_Catalytic_Enzymes"/>
</dbReference>
<keyword evidence="6" id="KW-1185">Reference proteome</keyword>
<protein>
    <submittedName>
        <fullName evidence="5">Metal-dependent phosphohydrolase</fullName>
    </submittedName>
</protein>
<accession>A0ABM6GCR2</accession>
<feature type="domain" description="HD" evidence="4">
    <location>
        <begin position="23"/>
        <end position="135"/>
    </location>
</feature>
<organism evidence="5 6">
    <name type="scientific">Thermosipho melanesiensis</name>
    <dbReference type="NCBI Taxonomy" id="46541"/>
    <lineage>
        <taxon>Bacteria</taxon>
        <taxon>Thermotogati</taxon>
        <taxon>Thermotogota</taxon>
        <taxon>Thermotogae</taxon>
        <taxon>Thermotogales</taxon>
        <taxon>Fervidobacteriaceae</taxon>
        <taxon>Thermosipho</taxon>
    </lineage>
</organism>